<dbReference type="EMBL" id="BPVZ01001338">
    <property type="protein sequence ID" value="GKV53401.1"/>
    <property type="molecule type" value="Genomic_DNA"/>
</dbReference>
<organism evidence="1 2">
    <name type="scientific">Rubroshorea leprosula</name>
    <dbReference type="NCBI Taxonomy" id="152421"/>
    <lineage>
        <taxon>Eukaryota</taxon>
        <taxon>Viridiplantae</taxon>
        <taxon>Streptophyta</taxon>
        <taxon>Embryophyta</taxon>
        <taxon>Tracheophyta</taxon>
        <taxon>Spermatophyta</taxon>
        <taxon>Magnoliopsida</taxon>
        <taxon>eudicotyledons</taxon>
        <taxon>Gunneridae</taxon>
        <taxon>Pentapetalae</taxon>
        <taxon>rosids</taxon>
        <taxon>malvids</taxon>
        <taxon>Malvales</taxon>
        <taxon>Dipterocarpaceae</taxon>
        <taxon>Rubroshorea</taxon>
    </lineage>
</organism>
<gene>
    <name evidence="1" type="ORF">SLEP1_g59931</name>
</gene>
<dbReference type="Proteomes" id="UP001054252">
    <property type="component" value="Unassembled WGS sequence"/>
</dbReference>
<sequence>MECLLLVSFPTLGIPSFLPLYLGLLAPGILQICRSGLGEEDFSFSYSVVTNLAEPSFSFWKLFWRRSFLNLEKALIPLKISNQLHCCIFPKASHQLNSHCSYTLFSGLIKVLSFGSNYVQPARWFALDGLRVILGERMNVVGRQMARSSATAHHHRQYSDNFLDATFNARWIQSTNFFSSQDFGCYGGVQGSGVSRK</sequence>
<evidence type="ECO:0000313" key="2">
    <source>
        <dbReference type="Proteomes" id="UP001054252"/>
    </source>
</evidence>
<keyword evidence="2" id="KW-1185">Reference proteome</keyword>
<protein>
    <submittedName>
        <fullName evidence="1">Uncharacterized protein</fullName>
    </submittedName>
</protein>
<reference evidence="1 2" key="1">
    <citation type="journal article" date="2021" name="Commun. Biol.">
        <title>The genome of Shorea leprosula (Dipterocarpaceae) highlights the ecological relevance of drought in aseasonal tropical rainforests.</title>
        <authorList>
            <person name="Ng K.K.S."/>
            <person name="Kobayashi M.J."/>
            <person name="Fawcett J.A."/>
            <person name="Hatakeyama M."/>
            <person name="Paape T."/>
            <person name="Ng C.H."/>
            <person name="Ang C.C."/>
            <person name="Tnah L.H."/>
            <person name="Lee C.T."/>
            <person name="Nishiyama T."/>
            <person name="Sese J."/>
            <person name="O'Brien M.J."/>
            <person name="Copetti D."/>
            <person name="Mohd Noor M.I."/>
            <person name="Ong R.C."/>
            <person name="Putra M."/>
            <person name="Sireger I.Z."/>
            <person name="Indrioko S."/>
            <person name="Kosugi Y."/>
            <person name="Izuno A."/>
            <person name="Isagi Y."/>
            <person name="Lee S.L."/>
            <person name="Shimizu K.K."/>
        </authorList>
    </citation>
    <scope>NUCLEOTIDE SEQUENCE [LARGE SCALE GENOMIC DNA]</scope>
    <source>
        <strain evidence="1">214</strain>
    </source>
</reference>
<evidence type="ECO:0000313" key="1">
    <source>
        <dbReference type="EMBL" id="GKV53401.1"/>
    </source>
</evidence>
<comment type="caution">
    <text evidence="1">The sequence shown here is derived from an EMBL/GenBank/DDBJ whole genome shotgun (WGS) entry which is preliminary data.</text>
</comment>
<dbReference type="AlphaFoldDB" id="A0AAV5MXF7"/>
<proteinExistence type="predicted"/>
<accession>A0AAV5MXF7</accession>
<name>A0AAV5MXF7_9ROSI</name>